<organism evidence="2 3">
    <name type="scientific">Gardnerella vaginalis 55152</name>
    <dbReference type="NCBI Taxonomy" id="698955"/>
    <lineage>
        <taxon>Bacteria</taxon>
        <taxon>Bacillati</taxon>
        <taxon>Actinomycetota</taxon>
        <taxon>Actinomycetes</taxon>
        <taxon>Bifidobacteriales</taxon>
        <taxon>Bifidobacteriaceae</taxon>
        <taxon>Gardnerella</taxon>
    </lineage>
</organism>
<name>I4LPQ7_GARVA</name>
<feature type="transmembrane region" description="Helical" evidence="1">
    <location>
        <begin position="9"/>
        <end position="28"/>
    </location>
</feature>
<comment type="caution">
    <text evidence="2">The sequence shown here is derived from an EMBL/GenBank/DDBJ whole genome shotgun (WGS) entry which is preliminary data.</text>
</comment>
<accession>I4LPQ7</accession>
<dbReference type="Proteomes" id="UP000005936">
    <property type="component" value="Unassembled WGS sequence"/>
</dbReference>
<evidence type="ECO:0000313" key="3">
    <source>
        <dbReference type="Proteomes" id="UP000005936"/>
    </source>
</evidence>
<dbReference type="EMBL" id="ADEQ01000023">
    <property type="protein sequence ID" value="EIK78947.1"/>
    <property type="molecule type" value="Genomic_DNA"/>
</dbReference>
<sequence>MPVAIKCKIAAIGYFVVTANLGLVILRFDDFGFCLRI</sequence>
<dbReference type="AlphaFoldDB" id="I4LPQ7"/>
<protein>
    <submittedName>
        <fullName evidence="2">Uncharacterized protein</fullName>
    </submittedName>
</protein>
<reference evidence="2 3" key="1">
    <citation type="journal article" date="2012" name="J. Bacteriol.">
        <title>Comparative Genomic Analyses of 17 Clinical Isolates of Gardnerella vaginalis Provide Evidence of Multiple Genetically Isolated Clades Consistent with Subspeciation into Genovars.</title>
        <authorList>
            <person name="Ahmed A."/>
            <person name="Earl J."/>
            <person name="Retchless A."/>
            <person name="Hillier S."/>
            <person name="Rabe L."/>
            <person name="Cherpes T."/>
            <person name="Powell E."/>
            <person name="Janto B."/>
            <person name="Eutsey R."/>
            <person name="Hiller N.L."/>
            <person name="Boissy R."/>
            <person name="Dahlgreen M."/>
            <person name="Hall B."/>
            <person name="Costerton J."/>
            <person name="Post J.C."/>
            <person name="Hu F."/>
            <person name="Ehrlich G."/>
        </authorList>
    </citation>
    <scope>NUCLEOTIDE SEQUENCE [LARGE SCALE GENOMIC DNA]</scope>
    <source>
        <strain evidence="2 3">55152</strain>
    </source>
</reference>
<evidence type="ECO:0000256" key="1">
    <source>
        <dbReference type="SAM" id="Phobius"/>
    </source>
</evidence>
<proteinExistence type="predicted"/>
<keyword evidence="1" id="KW-0812">Transmembrane</keyword>
<gene>
    <name evidence="2" type="ORF">CGSMWGv55152_05983</name>
</gene>
<keyword evidence="1" id="KW-0472">Membrane</keyword>
<evidence type="ECO:0000313" key="2">
    <source>
        <dbReference type="EMBL" id="EIK78947.1"/>
    </source>
</evidence>
<dbReference type="PATRIC" id="fig|698955.3.peg.1164"/>
<keyword evidence="1" id="KW-1133">Transmembrane helix</keyword>